<dbReference type="InterPro" id="IPR009781">
    <property type="entry name" value="DUF1345"/>
</dbReference>
<organism evidence="3 4">
    <name type="scientific">Streptomyces luteolus</name>
    <dbReference type="NCBI Taxonomy" id="3043615"/>
    <lineage>
        <taxon>Bacteria</taxon>
        <taxon>Bacillati</taxon>
        <taxon>Actinomycetota</taxon>
        <taxon>Actinomycetes</taxon>
        <taxon>Kitasatosporales</taxon>
        <taxon>Streptomycetaceae</taxon>
        <taxon>Streptomyces</taxon>
    </lineage>
</organism>
<accession>A0ABT6SQK0</accession>
<comment type="caution">
    <text evidence="3">The sequence shown here is derived from an EMBL/GenBank/DDBJ whole genome shotgun (WGS) entry which is preliminary data.</text>
</comment>
<sequence length="119" mass="13258">MFLSWVALHLMYAARYAYLYYQTRGGYQAQGGQREQGSHQAQGGQRAQGGIDFNTDDPPRYADFLYFNYNLGMTYQVSDTNVSTTRIRSVVLRHSVLSYVFGTGILATAINLVVGIVTG</sequence>
<dbReference type="EMBL" id="JASCIS010000002">
    <property type="protein sequence ID" value="MDI3417383.1"/>
    <property type="molecule type" value="Genomic_DNA"/>
</dbReference>
<name>A0ABT6SQK0_9ACTN</name>
<dbReference type="Proteomes" id="UP001237105">
    <property type="component" value="Unassembled WGS sequence"/>
</dbReference>
<evidence type="ECO:0000313" key="4">
    <source>
        <dbReference type="Proteomes" id="UP001237105"/>
    </source>
</evidence>
<keyword evidence="2" id="KW-0812">Transmembrane</keyword>
<gene>
    <name evidence="3" type="ORF">QIT00_02205</name>
</gene>
<evidence type="ECO:0000256" key="2">
    <source>
        <dbReference type="SAM" id="Phobius"/>
    </source>
</evidence>
<evidence type="ECO:0000313" key="3">
    <source>
        <dbReference type="EMBL" id="MDI3417383.1"/>
    </source>
</evidence>
<evidence type="ECO:0000256" key="1">
    <source>
        <dbReference type="SAM" id="MobiDB-lite"/>
    </source>
</evidence>
<proteinExistence type="predicted"/>
<dbReference type="Pfam" id="PF07077">
    <property type="entry name" value="DUF1345"/>
    <property type="match status" value="1"/>
</dbReference>
<feature type="compositionally biased region" description="Low complexity" evidence="1">
    <location>
        <begin position="38"/>
        <end position="50"/>
    </location>
</feature>
<feature type="transmembrane region" description="Helical" evidence="2">
    <location>
        <begin position="96"/>
        <end position="117"/>
    </location>
</feature>
<reference evidence="3 4" key="1">
    <citation type="submission" date="2023-05" db="EMBL/GenBank/DDBJ databases">
        <title>Draft genome sequence of Streptomyces sp. B-S-A12 isolated from a cave soil in Thailand.</title>
        <authorList>
            <person name="Chamroensaksri N."/>
            <person name="Muangham S."/>
        </authorList>
    </citation>
    <scope>NUCLEOTIDE SEQUENCE [LARGE SCALE GENOMIC DNA]</scope>
    <source>
        <strain evidence="3 4">B-S-A12</strain>
    </source>
</reference>
<keyword evidence="2" id="KW-1133">Transmembrane helix</keyword>
<feature type="region of interest" description="Disordered" evidence="1">
    <location>
        <begin position="31"/>
        <end position="52"/>
    </location>
</feature>
<keyword evidence="4" id="KW-1185">Reference proteome</keyword>
<keyword evidence="2" id="KW-0472">Membrane</keyword>
<protein>
    <submittedName>
        <fullName evidence="3">DUF1345 domain-containing protein</fullName>
    </submittedName>
</protein>